<feature type="compositionally biased region" description="Low complexity" evidence="1">
    <location>
        <begin position="513"/>
        <end position="529"/>
    </location>
</feature>
<organism evidence="2 3">
    <name type="scientific">Gonium pectorale</name>
    <name type="common">Green alga</name>
    <dbReference type="NCBI Taxonomy" id="33097"/>
    <lineage>
        <taxon>Eukaryota</taxon>
        <taxon>Viridiplantae</taxon>
        <taxon>Chlorophyta</taxon>
        <taxon>core chlorophytes</taxon>
        <taxon>Chlorophyceae</taxon>
        <taxon>CS clade</taxon>
        <taxon>Chlamydomonadales</taxon>
        <taxon>Volvocaceae</taxon>
        <taxon>Gonium</taxon>
    </lineage>
</organism>
<feature type="region of interest" description="Disordered" evidence="1">
    <location>
        <begin position="333"/>
        <end position="612"/>
    </location>
</feature>
<comment type="caution">
    <text evidence="2">The sequence shown here is derived from an EMBL/GenBank/DDBJ whole genome shotgun (WGS) entry which is preliminary data.</text>
</comment>
<protein>
    <recommendedName>
        <fullName evidence="4">Exonuclease domain-containing protein</fullName>
    </recommendedName>
</protein>
<feature type="region of interest" description="Disordered" evidence="1">
    <location>
        <begin position="96"/>
        <end position="130"/>
    </location>
</feature>
<evidence type="ECO:0000313" key="2">
    <source>
        <dbReference type="EMBL" id="KXZ55331.1"/>
    </source>
</evidence>
<feature type="compositionally biased region" description="Low complexity" evidence="1">
    <location>
        <begin position="441"/>
        <end position="453"/>
    </location>
</feature>
<feature type="compositionally biased region" description="Low complexity" evidence="1">
    <location>
        <begin position="109"/>
        <end position="130"/>
    </location>
</feature>
<evidence type="ECO:0008006" key="4">
    <source>
        <dbReference type="Google" id="ProtNLM"/>
    </source>
</evidence>
<sequence length="612" mass="62254">MAPLSELVKDATVVELQKLIKALQKHTEGNSWEAFVKARYKVLEEYLAGLGSAPEAAAAAGEAGGEGGGDGGGGGATQAAEFVKSYLKWAHRVQKDEEQGRGVLPTPPEADAGAGAEAGPSPSGGAVASSSQQQLSVWSLVRRTRAHVKYGKHYGELPSYLPGWHRTKSGLPDCTAGLKDLASVLLGLEMREQRGGAHDSLEDAGVTMRLVMRELQMARPTPPVAPPRIRVPPSDQAKLLVHCLPGGATEEALRRAFAAVDAPAFERLEGNLAEKKVLLVFGSKGDANLAFTKLRAAMRTDAMGRPWKEVSLGDAGSCKVRKMAAHGDVAFGGAAAGRGAKPSPRVVAAKRGRISQAARSREAAEGVAAAAGGDSVQRPSKRQKREGGGAANGGGGAGDGAAVTTPEGKVKIKKEVKVKAEEDVDPVKAAGKGGQKGKGGQQVEQQVEQQPAGKRQRSDDRKAGAADVLEGAPAGSGGAHAGGAGDDGAAVVAGTPAVTDVGKGKKAKKVKVEGGQTPNGGAAPAAGPAEVDEAGGKTPESVGKKGKKDKSGKAQEAGAADVPKAEDADGKESKKEKKRKREKSAAAEAGDAARGGDGDGKEKTGKKGRKGA</sequence>
<dbReference type="EMBL" id="LSYV01000004">
    <property type="protein sequence ID" value="KXZ55331.1"/>
    <property type="molecule type" value="Genomic_DNA"/>
</dbReference>
<evidence type="ECO:0000313" key="3">
    <source>
        <dbReference type="Proteomes" id="UP000075714"/>
    </source>
</evidence>
<dbReference type="STRING" id="33097.A0A150GZQ8"/>
<accession>A0A150GZQ8</accession>
<reference evidence="3" key="1">
    <citation type="journal article" date="2016" name="Nat. Commun.">
        <title>The Gonium pectorale genome demonstrates co-option of cell cycle regulation during the evolution of multicellularity.</title>
        <authorList>
            <person name="Hanschen E.R."/>
            <person name="Marriage T.N."/>
            <person name="Ferris P.J."/>
            <person name="Hamaji T."/>
            <person name="Toyoda A."/>
            <person name="Fujiyama A."/>
            <person name="Neme R."/>
            <person name="Noguchi H."/>
            <person name="Minakuchi Y."/>
            <person name="Suzuki M."/>
            <person name="Kawai-Toyooka H."/>
            <person name="Smith D.R."/>
            <person name="Sparks H."/>
            <person name="Anderson J."/>
            <person name="Bakaric R."/>
            <person name="Luria V."/>
            <person name="Karger A."/>
            <person name="Kirschner M.W."/>
            <person name="Durand P.M."/>
            <person name="Michod R.E."/>
            <person name="Nozaki H."/>
            <person name="Olson B.J."/>
        </authorList>
    </citation>
    <scope>NUCLEOTIDE SEQUENCE [LARGE SCALE GENOMIC DNA]</scope>
    <source>
        <strain evidence="3">NIES-2863</strain>
    </source>
</reference>
<feature type="compositionally biased region" description="Gly residues" evidence="1">
    <location>
        <begin position="474"/>
        <end position="486"/>
    </location>
</feature>
<gene>
    <name evidence="2" type="ORF">GPECTOR_3g463</name>
</gene>
<keyword evidence="3" id="KW-1185">Reference proteome</keyword>
<feature type="compositionally biased region" description="Low complexity" evidence="1">
    <location>
        <begin position="487"/>
        <end position="501"/>
    </location>
</feature>
<feature type="compositionally biased region" description="Basic and acidic residues" evidence="1">
    <location>
        <begin position="594"/>
        <end position="605"/>
    </location>
</feature>
<name>A0A150GZQ8_GONPE</name>
<dbReference type="Proteomes" id="UP000075714">
    <property type="component" value="Unassembled WGS sequence"/>
</dbReference>
<evidence type="ECO:0000256" key="1">
    <source>
        <dbReference type="SAM" id="MobiDB-lite"/>
    </source>
</evidence>
<feature type="compositionally biased region" description="Gly residues" evidence="1">
    <location>
        <begin position="388"/>
        <end position="399"/>
    </location>
</feature>
<proteinExistence type="predicted"/>
<feature type="compositionally biased region" description="Gly residues" evidence="1">
    <location>
        <begin position="431"/>
        <end position="440"/>
    </location>
</feature>
<feature type="compositionally biased region" description="Basic and acidic residues" evidence="1">
    <location>
        <begin position="408"/>
        <end position="421"/>
    </location>
</feature>
<feature type="compositionally biased region" description="Basic and acidic residues" evidence="1">
    <location>
        <begin position="563"/>
        <end position="575"/>
    </location>
</feature>
<dbReference type="OrthoDB" id="16516at2759"/>
<dbReference type="AlphaFoldDB" id="A0A150GZQ8"/>
<feature type="compositionally biased region" description="Low complexity" evidence="1">
    <location>
        <begin position="365"/>
        <end position="376"/>
    </location>
</feature>